<keyword evidence="2" id="KW-1185">Reference proteome</keyword>
<name>A0A8X6N203_NEPPI</name>
<proteinExistence type="predicted"/>
<evidence type="ECO:0000313" key="2">
    <source>
        <dbReference type="Proteomes" id="UP000887013"/>
    </source>
</evidence>
<dbReference type="AlphaFoldDB" id="A0A8X6N203"/>
<dbReference type="Proteomes" id="UP000887013">
    <property type="component" value="Unassembled WGS sequence"/>
</dbReference>
<protein>
    <submittedName>
        <fullName evidence="1">Uncharacterized protein</fullName>
    </submittedName>
</protein>
<evidence type="ECO:0000313" key="1">
    <source>
        <dbReference type="EMBL" id="GFS89524.1"/>
    </source>
</evidence>
<gene>
    <name evidence="1" type="ORF">NPIL_489571</name>
</gene>
<reference evidence="1" key="1">
    <citation type="submission" date="2020-08" db="EMBL/GenBank/DDBJ databases">
        <title>Multicomponent nature underlies the extraordinary mechanical properties of spider dragline silk.</title>
        <authorList>
            <person name="Kono N."/>
            <person name="Nakamura H."/>
            <person name="Mori M."/>
            <person name="Yoshida Y."/>
            <person name="Ohtoshi R."/>
            <person name="Malay A.D."/>
            <person name="Moran D.A.P."/>
            <person name="Tomita M."/>
            <person name="Numata K."/>
            <person name="Arakawa K."/>
        </authorList>
    </citation>
    <scope>NUCLEOTIDE SEQUENCE</scope>
</reference>
<dbReference type="EMBL" id="BMAW01004537">
    <property type="protein sequence ID" value="GFS89524.1"/>
    <property type="molecule type" value="Genomic_DNA"/>
</dbReference>
<organism evidence="1 2">
    <name type="scientific">Nephila pilipes</name>
    <name type="common">Giant wood spider</name>
    <name type="synonym">Nephila maculata</name>
    <dbReference type="NCBI Taxonomy" id="299642"/>
    <lineage>
        <taxon>Eukaryota</taxon>
        <taxon>Metazoa</taxon>
        <taxon>Ecdysozoa</taxon>
        <taxon>Arthropoda</taxon>
        <taxon>Chelicerata</taxon>
        <taxon>Arachnida</taxon>
        <taxon>Araneae</taxon>
        <taxon>Araneomorphae</taxon>
        <taxon>Entelegynae</taxon>
        <taxon>Araneoidea</taxon>
        <taxon>Nephilidae</taxon>
        <taxon>Nephila</taxon>
    </lineage>
</organism>
<accession>A0A8X6N203</accession>
<sequence>MRSTYQDELLSKIKTKYGRNNYLLDIPDNCRQEAVAAFRLFTGHDLFTVYLPFRLFCGPFVSHWHSYRGGLPPPCVTKEMSLWTNITCVTVELSTEIRNH</sequence>
<comment type="caution">
    <text evidence="1">The sequence shown here is derived from an EMBL/GenBank/DDBJ whole genome shotgun (WGS) entry which is preliminary data.</text>
</comment>